<evidence type="ECO:0000256" key="4">
    <source>
        <dbReference type="ARBA" id="ARBA00022525"/>
    </source>
</evidence>
<keyword evidence="3" id="KW-0134">Cell wall</keyword>
<keyword evidence="6" id="KW-0732">Signal</keyword>
<dbReference type="EMBL" id="JBFOLJ010000004">
    <property type="protein sequence ID" value="KAL2544770.1"/>
    <property type="molecule type" value="Genomic_DNA"/>
</dbReference>
<dbReference type="SUPFAM" id="SSF52058">
    <property type="entry name" value="L domain-like"/>
    <property type="match status" value="1"/>
</dbReference>
<accession>A0ABD1W533</accession>
<dbReference type="PANTHER" id="PTHR32093:SF120">
    <property type="entry name" value="LEUCINE-RICH REPEAT EXTENSIN-LIKE PROTEIN 3-RELATED"/>
    <property type="match status" value="1"/>
</dbReference>
<name>A0ABD1W533_9LAMI</name>
<evidence type="ECO:0000256" key="6">
    <source>
        <dbReference type="ARBA" id="ARBA00022729"/>
    </source>
</evidence>
<sequence length="480" mass="53469">MSSLAKKIQVISKPRIGIKGDHGSIPRQIIYLATIYSLRPAEWATSWLACARREKSLIHSQRWCLSQIPGGDDSNWISASTGSHPVGIDDILIYQRRRVLSYNGDSLAINPSLKFENPRLENAYIALQAWKEAIISDPKNITGDWIGHNVCNYTGVFCWPAPDDPSQRTVAGIDINHADIAGNLPHELGLLYDITLIHINSNRFCGVIPQSFLNLKLLYEIDLSNNHFAGKFPEILLQLPSEIPKELFEREFDAIFINNNRFSSQLPDNIGKSSVSVIVLANNEFQGCLPASLGNMAGRLNELVLTNNGLSSCFPSEIGKLKNLTVLDLSYNQIMGSLPESIGDMANLEQLNLAHNMLSGKIFNAICSLPKLKNFGYDYNFFSDQVPDCLKLPKFDDRRNCFRGRPEQRSMLQCQRFLSRMINCSSFECATLPPPCSLSPPPPRAECRLQKEPDFTALPQQVISIFGDAASATKPSPTWG</sequence>
<keyword evidence="5" id="KW-0433">Leucine-rich repeat</keyword>
<proteinExistence type="predicted"/>
<evidence type="ECO:0000313" key="14">
    <source>
        <dbReference type="EMBL" id="KAL2544770.1"/>
    </source>
</evidence>
<dbReference type="InterPro" id="IPR032675">
    <property type="entry name" value="LRR_dom_sf"/>
</dbReference>
<dbReference type="InterPro" id="IPR051582">
    <property type="entry name" value="LRR_extensin-like_regulator"/>
</dbReference>
<dbReference type="InterPro" id="IPR013210">
    <property type="entry name" value="LRR_N_plant-typ"/>
</dbReference>
<dbReference type="Pfam" id="PF13855">
    <property type="entry name" value="LRR_8"/>
    <property type="match status" value="1"/>
</dbReference>
<evidence type="ECO:0000256" key="10">
    <source>
        <dbReference type="ARBA" id="ARBA00023278"/>
    </source>
</evidence>
<organism evidence="14 15">
    <name type="scientific">Forsythia ovata</name>
    <dbReference type="NCBI Taxonomy" id="205694"/>
    <lineage>
        <taxon>Eukaryota</taxon>
        <taxon>Viridiplantae</taxon>
        <taxon>Streptophyta</taxon>
        <taxon>Embryophyta</taxon>
        <taxon>Tracheophyta</taxon>
        <taxon>Spermatophyta</taxon>
        <taxon>Magnoliopsida</taxon>
        <taxon>eudicotyledons</taxon>
        <taxon>Gunneridae</taxon>
        <taxon>Pentapetalae</taxon>
        <taxon>asterids</taxon>
        <taxon>lamiids</taxon>
        <taxon>Lamiales</taxon>
        <taxon>Oleaceae</taxon>
        <taxon>Forsythieae</taxon>
        <taxon>Forsythia</taxon>
    </lineage>
</organism>
<reference evidence="15" key="1">
    <citation type="submission" date="2024-07" db="EMBL/GenBank/DDBJ databases">
        <title>Two chromosome-level genome assemblies of Korean endemic species Abeliophyllum distichum and Forsythia ovata (Oleaceae).</title>
        <authorList>
            <person name="Jang H."/>
        </authorList>
    </citation>
    <scope>NUCLEOTIDE SEQUENCE [LARGE SCALE GENOMIC DNA]</scope>
</reference>
<protein>
    <recommendedName>
        <fullName evidence="12">Cell wall hydroxyproline-rich glycoprotein</fullName>
    </recommendedName>
</protein>
<keyword evidence="9" id="KW-0325">Glycoprotein</keyword>
<gene>
    <name evidence="14" type="ORF">Fot_14003</name>
</gene>
<dbReference type="PANTHER" id="PTHR32093">
    <property type="entry name" value="LEUCINE-RICH REPEAT EXTENSIN-LIKE PROTEIN 3-RELATED"/>
    <property type="match status" value="1"/>
</dbReference>
<dbReference type="FunFam" id="3.80.10.10:FF:000224">
    <property type="entry name" value="Leucine-rich repeat extensin-like protein 1"/>
    <property type="match status" value="1"/>
</dbReference>
<dbReference type="InterPro" id="IPR001611">
    <property type="entry name" value="Leu-rich_rpt"/>
</dbReference>
<evidence type="ECO:0000256" key="7">
    <source>
        <dbReference type="ARBA" id="ARBA00022737"/>
    </source>
</evidence>
<evidence type="ECO:0000259" key="13">
    <source>
        <dbReference type="Pfam" id="PF08263"/>
    </source>
</evidence>
<keyword evidence="15" id="KW-1185">Reference proteome</keyword>
<evidence type="ECO:0000313" key="15">
    <source>
        <dbReference type="Proteomes" id="UP001604277"/>
    </source>
</evidence>
<evidence type="ECO:0000256" key="9">
    <source>
        <dbReference type="ARBA" id="ARBA00023180"/>
    </source>
</evidence>
<evidence type="ECO:0000256" key="3">
    <source>
        <dbReference type="ARBA" id="ARBA00022512"/>
    </source>
</evidence>
<keyword evidence="4" id="KW-0964">Secreted</keyword>
<keyword evidence="7" id="KW-0677">Repeat</keyword>
<evidence type="ECO:0000256" key="1">
    <source>
        <dbReference type="ARBA" id="ARBA00004191"/>
    </source>
</evidence>
<evidence type="ECO:0000256" key="12">
    <source>
        <dbReference type="ARBA" id="ARBA00041871"/>
    </source>
</evidence>
<dbReference type="Pfam" id="PF08263">
    <property type="entry name" value="LRRNT_2"/>
    <property type="match status" value="1"/>
</dbReference>
<keyword evidence="11" id="KW-0961">Cell wall biogenesis/degradation</keyword>
<keyword evidence="10" id="KW-0379">Hydroxylation</keyword>
<dbReference type="GO" id="GO:0016020">
    <property type="term" value="C:membrane"/>
    <property type="evidence" value="ECO:0007669"/>
    <property type="project" value="UniProtKB-SubCell"/>
</dbReference>
<feature type="domain" description="Leucine-rich repeat-containing N-terminal plant-type" evidence="13">
    <location>
        <begin position="126"/>
        <end position="159"/>
    </location>
</feature>
<evidence type="ECO:0000256" key="11">
    <source>
        <dbReference type="ARBA" id="ARBA00023316"/>
    </source>
</evidence>
<evidence type="ECO:0000256" key="5">
    <source>
        <dbReference type="ARBA" id="ARBA00022614"/>
    </source>
</evidence>
<comment type="subcellular location">
    <subcellularLocation>
        <location evidence="2">Membrane</location>
    </subcellularLocation>
    <subcellularLocation>
        <location evidence="1">Secreted</location>
        <location evidence="1">Cell wall</location>
    </subcellularLocation>
</comment>
<keyword evidence="8" id="KW-0472">Membrane</keyword>
<dbReference type="Gene3D" id="3.80.10.10">
    <property type="entry name" value="Ribonuclease Inhibitor"/>
    <property type="match status" value="2"/>
</dbReference>
<comment type="caution">
    <text evidence="14">The sequence shown here is derived from an EMBL/GenBank/DDBJ whole genome shotgun (WGS) entry which is preliminary data.</text>
</comment>
<evidence type="ECO:0000256" key="8">
    <source>
        <dbReference type="ARBA" id="ARBA00023136"/>
    </source>
</evidence>
<evidence type="ECO:0000256" key="2">
    <source>
        <dbReference type="ARBA" id="ARBA00004370"/>
    </source>
</evidence>
<dbReference type="FunFam" id="3.80.10.10:FF:000041">
    <property type="entry name" value="LRR receptor-like serine/threonine-protein kinase ERECTA"/>
    <property type="match status" value="1"/>
</dbReference>
<dbReference type="Pfam" id="PF00560">
    <property type="entry name" value="LRR_1"/>
    <property type="match status" value="1"/>
</dbReference>
<dbReference type="GO" id="GO:0071555">
    <property type="term" value="P:cell wall organization"/>
    <property type="evidence" value="ECO:0007669"/>
    <property type="project" value="UniProtKB-KW"/>
</dbReference>
<dbReference type="Proteomes" id="UP001604277">
    <property type="component" value="Unassembled WGS sequence"/>
</dbReference>
<dbReference type="AlphaFoldDB" id="A0ABD1W533"/>